<dbReference type="GO" id="GO:0016491">
    <property type="term" value="F:oxidoreductase activity"/>
    <property type="evidence" value="ECO:0007669"/>
    <property type="project" value="UniProtKB-ARBA"/>
</dbReference>
<evidence type="ECO:0000259" key="1">
    <source>
        <dbReference type="Pfam" id="PF02754"/>
    </source>
</evidence>
<feature type="domain" description="Cysteine-rich" evidence="1">
    <location>
        <begin position="4"/>
        <end position="81"/>
    </location>
</feature>
<dbReference type="Pfam" id="PF02754">
    <property type="entry name" value="CCG"/>
    <property type="match status" value="2"/>
</dbReference>
<dbReference type="EMBL" id="ACKS01000031">
    <property type="protein sequence ID" value="EFA44857.1"/>
    <property type="molecule type" value="Genomic_DNA"/>
</dbReference>
<protein>
    <submittedName>
        <fullName evidence="2">Cysteine-rich domain protein</fullName>
    </submittedName>
</protein>
<feature type="domain" description="Cysteine-rich" evidence="1">
    <location>
        <begin position="128"/>
        <end position="222"/>
    </location>
</feature>
<dbReference type="RefSeq" id="WP_007172767.1">
    <property type="nucleotide sequence ID" value="NZ_GG704780.1"/>
</dbReference>
<organism evidence="2 3">
    <name type="scientific">Hallella bergensis DSM 17361</name>
    <dbReference type="NCBI Taxonomy" id="585502"/>
    <lineage>
        <taxon>Bacteria</taxon>
        <taxon>Pseudomonadati</taxon>
        <taxon>Bacteroidota</taxon>
        <taxon>Bacteroidia</taxon>
        <taxon>Bacteroidales</taxon>
        <taxon>Prevotellaceae</taxon>
        <taxon>Hallella</taxon>
    </lineage>
</organism>
<evidence type="ECO:0000313" key="3">
    <source>
        <dbReference type="Proteomes" id="UP000003160"/>
    </source>
</evidence>
<dbReference type="InterPro" id="IPR004017">
    <property type="entry name" value="Cys_rich_dom"/>
</dbReference>
<dbReference type="OrthoDB" id="9770306at2"/>
<dbReference type="AlphaFoldDB" id="D1PUL8"/>
<dbReference type="HOGENOM" id="CLU_023081_1_0_10"/>
<sequence>MKIGLFIPCYVDALYPETGIATLKLLRYLGLDVSYPEKQTCCGQPMANGGFEDMARPLARKYDDMFKEFDYVVAPSASCAAYVRYFHPDLLKGEDHPCVSAAKTMDIVEFLHDVIKIKSLPGSFPHIVSVHNSCHGVRELGLSSPSEQHIAPFNKIVDLLKLKQGITVKEPERPDECCGFGGMFAVEEPDVSIRMGSDKIERHMATGAEYVTAPDSSCLMHMAGLAKKQKKDIKFIHVSQILAAGI</sequence>
<reference evidence="2 3" key="1">
    <citation type="submission" date="2009-10" db="EMBL/GenBank/DDBJ databases">
        <authorList>
            <person name="Qin X."/>
            <person name="Bachman B."/>
            <person name="Battles P."/>
            <person name="Bell A."/>
            <person name="Bess C."/>
            <person name="Bickham C."/>
            <person name="Chaboub L."/>
            <person name="Chen D."/>
            <person name="Coyle M."/>
            <person name="Deiros D.R."/>
            <person name="Dinh H."/>
            <person name="Forbes L."/>
            <person name="Fowler G."/>
            <person name="Francisco L."/>
            <person name="Fu Q."/>
            <person name="Gubbala S."/>
            <person name="Hale W."/>
            <person name="Han Y."/>
            <person name="Hemphill L."/>
            <person name="Highlander S.K."/>
            <person name="Hirani K."/>
            <person name="Hogues M."/>
            <person name="Jackson L."/>
            <person name="Jakkamsetti A."/>
            <person name="Javaid M."/>
            <person name="Jiang H."/>
            <person name="Korchina V."/>
            <person name="Kovar C."/>
            <person name="Lara F."/>
            <person name="Lee S."/>
            <person name="Mata R."/>
            <person name="Mathew T."/>
            <person name="Moen C."/>
            <person name="Morales K."/>
            <person name="Munidasa M."/>
            <person name="Nazareth L."/>
            <person name="Ngo R."/>
            <person name="Nguyen L."/>
            <person name="Okwuonu G."/>
            <person name="Ongeri F."/>
            <person name="Patil S."/>
            <person name="Petrosino J."/>
            <person name="Pham C."/>
            <person name="Pham P."/>
            <person name="Pu L.-L."/>
            <person name="Puazo M."/>
            <person name="Raj R."/>
            <person name="Reid J."/>
            <person name="Rouhana J."/>
            <person name="Saada N."/>
            <person name="Shang Y."/>
            <person name="Simmons D."/>
            <person name="Thornton R."/>
            <person name="Warren J."/>
            <person name="Weissenberger G."/>
            <person name="Zhang J."/>
            <person name="Zhang L."/>
            <person name="Zhou C."/>
            <person name="Zhu D."/>
            <person name="Muzny D."/>
            <person name="Worley K."/>
            <person name="Gibbs R."/>
        </authorList>
    </citation>
    <scope>NUCLEOTIDE SEQUENCE [LARGE SCALE GENOMIC DNA]</scope>
    <source>
        <strain evidence="2 3">DSM 17361</strain>
    </source>
</reference>
<comment type="caution">
    <text evidence="2">The sequence shown here is derived from an EMBL/GenBank/DDBJ whole genome shotgun (WGS) entry which is preliminary data.</text>
</comment>
<proteinExistence type="predicted"/>
<name>D1PUL8_9BACT</name>
<keyword evidence="3" id="KW-1185">Reference proteome</keyword>
<accession>D1PUL8</accession>
<gene>
    <name evidence="2" type="ORF">HMPREF0645_0653</name>
</gene>
<evidence type="ECO:0000313" key="2">
    <source>
        <dbReference type="EMBL" id="EFA44857.1"/>
    </source>
</evidence>
<dbReference type="GO" id="GO:0005829">
    <property type="term" value="C:cytosol"/>
    <property type="evidence" value="ECO:0007669"/>
    <property type="project" value="TreeGrafter"/>
</dbReference>
<dbReference type="Proteomes" id="UP000003160">
    <property type="component" value="Unassembled WGS sequence"/>
</dbReference>
<dbReference type="PANTHER" id="PTHR30296">
    <property type="entry name" value="UNCHARACTERIZED PROTEIN YKGE"/>
    <property type="match status" value="1"/>
</dbReference>
<dbReference type="eggNOG" id="COG0247">
    <property type="taxonomic scope" value="Bacteria"/>
</dbReference>
<dbReference type="PANTHER" id="PTHR30296:SF0">
    <property type="entry name" value="LACTATE UTILIZATION PROTEIN A"/>
    <property type="match status" value="1"/>
</dbReference>